<feature type="coiled-coil region" evidence="2">
    <location>
        <begin position="24"/>
        <end position="63"/>
    </location>
</feature>
<dbReference type="GeneID" id="14552595"/>
<protein>
    <recommendedName>
        <fullName evidence="6">VapB-type antitoxin</fullName>
    </recommendedName>
</protein>
<evidence type="ECO:0000256" key="1">
    <source>
        <dbReference type="ARBA" id="ARBA00022649"/>
    </source>
</evidence>
<accession>A0A0U3GV26</accession>
<evidence type="ECO:0000313" key="3">
    <source>
        <dbReference type="EMBL" id="ALU29830.1"/>
    </source>
</evidence>
<dbReference type="Proteomes" id="UP000065473">
    <property type="component" value="Chromosome"/>
</dbReference>
<dbReference type="AlphaFoldDB" id="A0A0U3GV26"/>
<name>A0A0U3GV26_9CREN</name>
<evidence type="ECO:0000313" key="4">
    <source>
        <dbReference type="EMBL" id="ALU32569.1"/>
    </source>
</evidence>
<keyword evidence="1" id="KW-1277">Toxin-antitoxin system</keyword>
<dbReference type="Proteomes" id="UP000060043">
    <property type="component" value="Chromosome"/>
</dbReference>
<dbReference type="RefSeq" id="WP_011278875.1">
    <property type="nucleotide sequence ID" value="NZ_BHWZ01000006.1"/>
</dbReference>
<dbReference type="EMBL" id="CP013694">
    <property type="protein sequence ID" value="ALU29830.1"/>
    <property type="molecule type" value="Genomic_DNA"/>
</dbReference>
<evidence type="ECO:0000313" key="5">
    <source>
        <dbReference type="Proteomes" id="UP000065473"/>
    </source>
</evidence>
<evidence type="ECO:0008006" key="6">
    <source>
        <dbReference type="Google" id="ProtNLM"/>
    </source>
</evidence>
<sequence length="76" mass="9128">MGNWATVSTKVRREVLEKARQYGINVSEVLRNALEEEVRRREEEELKRKLTIAAEELKKVSTEEVVDWIKEMRRKR</sequence>
<evidence type="ECO:0000256" key="2">
    <source>
        <dbReference type="SAM" id="Coils"/>
    </source>
</evidence>
<organism evidence="4">
    <name type="scientific">Sulfolobus acidocaldarius</name>
    <dbReference type="NCBI Taxonomy" id="2285"/>
    <lineage>
        <taxon>Archaea</taxon>
        <taxon>Thermoproteota</taxon>
        <taxon>Thermoprotei</taxon>
        <taxon>Sulfolobales</taxon>
        <taxon>Sulfolobaceae</taxon>
        <taxon>Sulfolobus</taxon>
    </lineage>
</organism>
<dbReference type="OMA" id="DRITLMI"/>
<reference evidence="4 5" key="1">
    <citation type="submission" date="2015-12" db="EMBL/GenBank/DDBJ databases">
        <title>A stable core within a dynamic pangenome in Sulfolobus acidocaldarius.</title>
        <authorList>
            <person name="Anderson R."/>
            <person name="Kouris A."/>
            <person name="Seward C."/>
            <person name="Campbell K."/>
            <person name="Whitaker R."/>
        </authorList>
    </citation>
    <scope>NUCLEOTIDE SEQUENCE [LARGE SCALE GENOMIC DNA]</scope>
    <source>
        <strain evidence="3 5">GG12-C01-09</strain>
        <strain evidence="4">NG05B_CO5_07</strain>
    </source>
</reference>
<proteinExistence type="predicted"/>
<gene>
    <name evidence="3" type="ORF">ATY89_07685</name>
    <name evidence="4" type="ORF">ATZ20_10705</name>
</gene>
<dbReference type="InterPro" id="IPR009956">
    <property type="entry name" value="Post-segregation_anti-tox_CcdA"/>
</dbReference>
<dbReference type="Pfam" id="PF07362">
    <property type="entry name" value="CcdA"/>
    <property type="match status" value="1"/>
</dbReference>
<keyword evidence="2" id="KW-0175">Coiled coil</keyword>
<dbReference type="EMBL" id="CP013695">
    <property type="protein sequence ID" value="ALU32569.1"/>
    <property type="molecule type" value="Genomic_DNA"/>
</dbReference>